<accession>A0A1L3GGG5</accession>
<dbReference type="InterPro" id="IPR023214">
    <property type="entry name" value="HAD_sf"/>
</dbReference>
<dbReference type="InterPro" id="IPR041492">
    <property type="entry name" value="HAD_2"/>
</dbReference>
<keyword evidence="6" id="KW-1185">Reference proteome</keyword>
<dbReference type="Gene3D" id="3.40.50.1000">
    <property type="entry name" value="HAD superfamily/HAD-like"/>
    <property type="match status" value="1"/>
</dbReference>
<dbReference type="Pfam" id="PF13419">
    <property type="entry name" value="HAD_2"/>
    <property type="match status" value="1"/>
</dbReference>
<dbReference type="EMBL" id="CP015518">
    <property type="protein sequence ID" value="APG24969.1"/>
    <property type="molecule type" value="Genomic_DNA"/>
</dbReference>
<dbReference type="STRING" id="29542.A6070_01965"/>
<protein>
    <recommendedName>
        <fullName evidence="4">phosphoglycolate phosphatase</fullName>
        <ecNumber evidence="4">3.1.3.18</ecNumber>
    </recommendedName>
</protein>
<dbReference type="InterPro" id="IPR023198">
    <property type="entry name" value="PGP-like_dom2"/>
</dbReference>
<dbReference type="SUPFAM" id="SSF56784">
    <property type="entry name" value="HAD-like"/>
    <property type="match status" value="1"/>
</dbReference>
<gene>
    <name evidence="5" type="ORF">A7E75_08005</name>
</gene>
<dbReference type="InterPro" id="IPR036412">
    <property type="entry name" value="HAD-like_sf"/>
</dbReference>
<proteinExistence type="inferred from homology"/>
<dbReference type="NCBIfam" id="TIGR01509">
    <property type="entry name" value="HAD-SF-IA-v3"/>
    <property type="match status" value="1"/>
</dbReference>
<dbReference type="PANTHER" id="PTHR43434">
    <property type="entry name" value="PHOSPHOGLYCOLATE PHOSPHATASE"/>
    <property type="match status" value="1"/>
</dbReference>
<comment type="catalytic activity">
    <reaction evidence="1">
        <text>2-phosphoglycolate + H2O = glycolate + phosphate</text>
        <dbReference type="Rhea" id="RHEA:14369"/>
        <dbReference type="ChEBI" id="CHEBI:15377"/>
        <dbReference type="ChEBI" id="CHEBI:29805"/>
        <dbReference type="ChEBI" id="CHEBI:43474"/>
        <dbReference type="ChEBI" id="CHEBI:58033"/>
        <dbReference type="EC" id="3.1.3.18"/>
    </reaction>
</comment>
<dbReference type="InterPro" id="IPR050155">
    <property type="entry name" value="HAD-like_hydrolase_sf"/>
</dbReference>
<dbReference type="InterPro" id="IPR006439">
    <property type="entry name" value="HAD-SF_hydro_IA"/>
</dbReference>
<dbReference type="SFLD" id="SFLDS00003">
    <property type="entry name" value="Haloacid_Dehalogenase"/>
    <property type="match status" value="1"/>
</dbReference>
<name>A0A1L3GGG5_SYNAC</name>
<reference evidence="5 6" key="1">
    <citation type="journal article" date="2017" name="Genome Announc.">
        <title>Complete Genome Sequences of Two Acetylene-Fermenting Pelobacter acetylenicus Strains.</title>
        <authorList>
            <person name="Sutton J.M."/>
            <person name="Baesman S.M."/>
            <person name="Fierst J.L."/>
            <person name="Poret-Peterson A.T."/>
            <person name="Oremland R.S."/>
            <person name="Dunlap D.S."/>
            <person name="Akob D.M."/>
        </authorList>
    </citation>
    <scope>NUCLEOTIDE SEQUENCE [LARGE SCALE GENOMIC DNA]</scope>
    <source>
        <strain evidence="5 6">DSM 3247</strain>
    </source>
</reference>
<evidence type="ECO:0000313" key="5">
    <source>
        <dbReference type="EMBL" id="APG24969.1"/>
    </source>
</evidence>
<comment type="pathway">
    <text evidence="2">Organic acid metabolism; glycolate biosynthesis; glycolate from 2-phosphoglycolate: step 1/1.</text>
</comment>
<evidence type="ECO:0000256" key="1">
    <source>
        <dbReference type="ARBA" id="ARBA00000830"/>
    </source>
</evidence>
<evidence type="ECO:0000256" key="3">
    <source>
        <dbReference type="ARBA" id="ARBA00006171"/>
    </source>
</evidence>
<dbReference type="EC" id="3.1.3.18" evidence="4"/>
<evidence type="ECO:0000313" key="6">
    <source>
        <dbReference type="Proteomes" id="UP000182264"/>
    </source>
</evidence>
<evidence type="ECO:0000256" key="4">
    <source>
        <dbReference type="ARBA" id="ARBA00013078"/>
    </source>
</evidence>
<dbReference type="Gene3D" id="1.10.150.240">
    <property type="entry name" value="Putative phosphatase, domain 2"/>
    <property type="match status" value="1"/>
</dbReference>
<dbReference type="AlphaFoldDB" id="A0A1L3GGG5"/>
<sequence length="209" mass="22752">MIIDTLLFDLDGTLIDSAADLGTAVNLLRAEMDLPPLGIDLVRTYVGDGATMLVRRALPENAFSEQLLKRFLQLYEEHLVEKTTLYPGIDEVLISLQGKNMAVITNKPFNLTLRLLYELGLTAFFGCIVGADGTLPKKPDPAPVFAALRDLGADAGKAVMIGDHHTDLRAGRAAGVKTCFCAWGIGNSDGYPFDYLAETPRDLLRLFPV</sequence>
<dbReference type="OrthoDB" id="9792518at2"/>
<dbReference type="GO" id="GO:0005829">
    <property type="term" value="C:cytosol"/>
    <property type="evidence" value="ECO:0007669"/>
    <property type="project" value="TreeGrafter"/>
</dbReference>
<dbReference type="GO" id="GO:0006281">
    <property type="term" value="P:DNA repair"/>
    <property type="evidence" value="ECO:0007669"/>
    <property type="project" value="TreeGrafter"/>
</dbReference>
<dbReference type="Proteomes" id="UP000182264">
    <property type="component" value="Chromosome"/>
</dbReference>
<comment type="similarity">
    <text evidence="3">Belongs to the HAD-like hydrolase superfamily. CbbY/CbbZ/Gph/YieH family.</text>
</comment>
<dbReference type="GO" id="GO:0008967">
    <property type="term" value="F:phosphoglycolate phosphatase activity"/>
    <property type="evidence" value="ECO:0007669"/>
    <property type="project" value="UniProtKB-EC"/>
</dbReference>
<dbReference type="PANTHER" id="PTHR43434:SF1">
    <property type="entry name" value="PHOSPHOGLYCOLATE PHOSPHATASE"/>
    <property type="match status" value="1"/>
</dbReference>
<dbReference type="SFLD" id="SFLDG01129">
    <property type="entry name" value="C1.5:_HAD__Beta-PGM__Phosphata"/>
    <property type="match status" value="1"/>
</dbReference>
<organism evidence="5 6">
    <name type="scientific">Syntrophotalea acetylenica</name>
    <name type="common">Pelobacter acetylenicus</name>
    <dbReference type="NCBI Taxonomy" id="29542"/>
    <lineage>
        <taxon>Bacteria</taxon>
        <taxon>Pseudomonadati</taxon>
        <taxon>Thermodesulfobacteriota</taxon>
        <taxon>Desulfuromonadia</taxon>
        <taxon>Desulfuromonadales</taxon>
        <taxon>Syntrophotaleaceae</taxon>
        <taxon>Syntrophotalea</taxon>
    </lineage>
</organism>
<keyword evidence="5" id="KW-0378">Hydrolase</keyword>
<dbReference type="NCBIfam" id="TIGR01549">
    <property type="entry name" value="HAD-SF-IA-v1"/>
    <property type="match status" value="1"/>
</dbReference>
<dbReference type="KEGG" id="pace:A6070_01965"/>
<dbReference type="RefSeq" id="WP_072286817.1">
    <property type="nucleotide sequence ID" value="NZ_CP015455.1"/>
</dbReference>
<evidence type="ECO:0000256" key="2">
    <source>
        <dbReference type="ARBA" id="ARBA00004818"/>
    </source>
</evidence>